<dbReference type="KEGG" id="ahb:bsdtb5_32840"/>
<protein>
    <submittedName>
        <fullName evidence="6">Patatin family protein</fullName>
    </submittedName>
</protein>
<dbReference type="PROSITE" id="PS51635">
    <property type="entry name" value="PNPLA"/>
    <property type="match status" value="1"/>
</dbReference>
<dbReference type="InterPro" id="IPR016035">
    <property type="entry name" value="Acyl_Trfase/lysoPLipase"/>
</dbReference>
<keyword evidence="7" id="KW-1185">Reference proteome</keyword>
<dbReference type="Pfam" id="PF01734">
    <property type="entry name" value="Patatin"/>
    <property type="match status" value="1"/>
</dbReference>
<dbReference type="Gene3D" id="3.40.1090.10">
    <property type="entry name" value="Cytosolic phospholipase A2 catalytic domain"/>
    <property type="match status" value="2"/>
</dbReference>
<dbReference type="PANTHER" id="PTHR14226">
    <property type="entry name" value="NEUROPATHY TARGET ESTERASE/SWISS CHEESE D.MELANOGASTER"/>
    <property type="match status" value="1"/>
</dbReference>
<evidence type="ECO:0000313" key="6">
    <source>
        <dbReference type="EMBL" id="BCN31989.1"/>
    </source>
</evidence>
<reference evidence="6 7" key="1">
    <citation type="submission" date="2020-11" db="EMBL/GenBank/DDBJ databases">
        <title>Draft genome sequencing of a Lachnospiraceae strain isolated from anoxic soil subjected to BSD treatment.</title>
        <authorList>
            <person name="Uek A."/>
            <person name="Tonouchi A."/>
        </authorList>
    </citation>
    <scope>NUCLEOTIDE SEQUENCE [LARGE SCALE GENOMIC DNA]</scope>
    <source>
        <strain evidence="6 7">TB5</strain>
    </source>
</reference>
<organism evidence="6 7">
    <name type="scientific">Anaeromicropila herbilytica</name>
    <dbReference type="NCBI Taxonomy" id="2785025"/>
    <lineage>
        <taxon>Bacteria</taxon>
        <taxon>Bacillati</taxon>
        <taxon>Bacillota</taxon>
        <taxon>Clostridia</taxon>
        <taxon>Lachnospirales</taxon>
        <taxon>Lachnospiraceae</taxon>
        <taxon>Anaeromicropila</taxon>
    </lineage>
</organism>
<feature type="active site" description="Proton acceptor" evidence="4">
    <location>
        <position position="158"/>
    </location>
</feature>
<dbReference type="Pfam" id="PF19890">
    <property type="entry name" value="DUF6363"/>
    <property type="match status" value="1"/>
</dbReference>
<comment type="caution">
    <text evidence="4">Lacks conserved residue(s) required for the propagation of feature annotation.</text>
</comment>
<evidence type="ECO:0000256" key="2">
    <source>
        <dbReference type="ARBA" id="ARBA00022963"/>
    </source>
</evidence>
<evidence type="ECO:0000256" key="4">
    <source>
        <dbReference type="PROSITE-ProRule" id="PRU01161"/>
    </source>
</evidence>
<dbReference type="Proteomes" id="UP000595897">
    <property type="component" value="Chromosome"/>
</dbReference>
<feature type="domain" description="PNPLA" evidence="5">
    <location>
        <begin position="5"/>
        <end position="171"/>
    </location>
</feature>
<dbReference type="PANTHER" id="PTHR14226:SF25">
    <property type="entry name" value="PHOSPHOESTERASE"/>
    <property type="match status" value="1"/>
</dbReference>
<dbReference type="InterPro" id="IPR050301">
    <property type="entry name" value="NTE"/>
</dbReference>
<evidence type="ECO:0000259" key="5">
    <source>
        <dbReference type="PROSITE" id="PS51635"/>
    </source>
</evidence>
<proteinExistence type="predicted"/>
<dbReference type="GO" id="GO:0016042">
    <property type="term" value="P:lipid catabolic process"/>
    <property type="evidence" value="ECO:0007669"/>
    <property type="project" value="UniProtKB-UniRule"/>
</dbReference>
<dbReference type="CDD" id="cd07208">
    <property type="entry name" value="Pat_hypo_Ecoli_yjju_like"/>
    <property type="match status" value="1"/>
</dbReference>
<evidence type="ECO:0000256" key="3">
    <source>
        <dbReference type="ARBA" id="ARBA00023098"/>
    </source>
</evidence>
<dbReference type="AlphaFoldDB" id="A0A7R7ENB8"/>
<dbReference type="EMBL" id="AP024169">
    <property type="protein sequence ID" value="BCN31989.1"/>
    <property type="molecule type" value="Genomic_DNA"/>
</dbReference>
<accession>A0A7R7ENB8</accession>
<dbReference type="SUPFAM" id="SSF52151">
    <property type="entry name" value="FabD/lysophospholipase-like"/>
    <property type="match status" value="1"/>
</dbReference>
<evidence type="ECO:0000313" key="7">
    <source>
        <dbReference type="Proteomes" id="UP000595897"/>
    </source>
</evidence>
<dbReference type="GO" id="GO:0016787">
    <property type="term" value="F:hydrolase activity"/>
    <property type="evidence" value="ECO:0007669"/>
    <property type="project" value="UniProtKB-UniRule"/>
</dbReference>
<feature type="short sequence motif" description="DGA/G" evidence="4">
    <location>
        <begin position="158"/>
        <end position="160"/>
    </location>
</feature>
<dbReference type="InterPro" id="IPR045943">
    <property type="entry name" value="DUF6363"/>
</dbReference>
<dbReference type="RefSeq" id="WP_271713074.1">
    <property type="nucleotide sequence ID" value="NZ_AP024169.1"/>
</dbReference>
<evidence type="ECO:0000256" key="1">
    <source>
        <dbReference type="ARBA" id="ARBA00022801"/>
    </source>
</evidence>
<sequence length="280" mass="32170">MSVGLVLEGGGMRGIYTAGVLEYFMEKGIEFPYVVAVSAGACNATSFVTKQKKRNFNVLTKYINDPRYISLRNLIKKGCIFDFDFVIDELGRKLEPLDMDAFFQSDIRFVTGTTDITTAEPVYYEKSEYQESFDCLRASCSQPFLAKIIEYKGLELLDGGISDPIPIEKSIADGNEFNVIVLTRHKDYQKKREVNYRICKHIYGDYPKLVDLLMTRDQMYNKKLAYCYELERQGKAIVISPDEKLPVNRLERNHKKLVNVYRLGIHDAKSKADQIREFIG</sequence>
<feature type="short sequence motif" description="GXGXXG" evidence="4">
    <location>
        <begin position="9"/>
        <end position="14"/>
    </location>
</feature>
<keyword evidence="1 4" id="KW-0378">Hydrolase</keyword>
<keyword evidence="2 4" id="KW-0442">Lipid degradation</keyword>
<gene>
    <name evidence="6" type="ORF">bsdtb5_32840</name>
</gene>
<feature type="active site" description="Nucleophile" evidence="4">
    <location>
        <position position="38"/>
    </location>
</feature>
<keyword evidence="3 4" id="KW-0443">Lipid metabolism</keyword>
<dbReference type="InterPro" id="IPR037483">
    <property type="entry name" value="YjjU-like"/>
</dbReference>
<dbReference type="InterPro" id="IPR002641">
    <property type="entry name" value="PNPLA_dom"/>
</dbReference>
<name>A0A7R7ENB8_9FIRM</name>